<keyword evidence="7" id="KW-0010">Activator</keyword>
<evidence type="ECO:0000256" key="5">
    <source>
        <dbReference type="ARBA" id="ARBA00022833"/>
    </source>
</evidence>
<feature type="compositionally biased region" description="Acidic residues" evidence="11">
    <location>
        <begin position="327"/>
        <end position="365"/>
    </location>
</feature>
<evidence type="ECO:0000256" key="7">
    <source>
        <dbReference type="ARBA" id="ARBA00023159"/>
    </source>
</evidence>
<dbReference type="Pfam" id="PF00382">
    <property type="entry name" value="TFIIB"/>
    <property type="match status" value="2"/>
</dbReference>
<evidence type="ECO:0000256" key="11">
    <source>
        <dbReference type="SAM" id="MobiDB-lite"/>
    </source>
</evidence>
<keyword evidence="9" id="KW-0539">Nucleus</keyword>
<dbReference type="SUPFAM" id="SSF47954">
    <property type="entry name" value="Cyclin-like"/>
    <property type="match status" value="2"/>
</dbReference>
<dbReference type="STRING" id="329046.A0A1Y2CNG6"/>
<dbReference type="InterPro" id="IPR036915">
    <property type="entry name" value="Cyclin-like_sf"/>
</dbReference>
<evidence type="ECO:0000313" key="14">
    <source>
        <dbReference type="Proteomes" id="UP000193642"/>
    </source>
</evidence>
<comment type="caution">
    <text evidence="13">The sequence shown here is derived from an EMBL/GenBank/DDBJ whole genome shotgun (WGS) entry which is preliminary data.</text>
</comment>
<proteinExistence type="inferred from homology"/>
<evidence type="ECO:0000256" key="3">
    <source>
        <dbReference type="ARBA" id="ARBA00022723"/>
    </source>
</evidence>
<evidence type="ECO:0000259" key="12">
    <source>
        <dbReference type="SMART" id="SM00385"/>
    </source>
</evidence>
<dbReference type="GO" id="GO:0097550">
    <property type="term" value="C:transcription preinitiation complex"/>
    <property type="evidence" value="ECO:0007669"/>
    <property type="project" value="TreeGrafter"/>
</dbReference>
<accession>A0A1Y2CNG6</accession>
<evidence type="ECO:0000313" key="13">
    <source>
        <dbReference type="EMBL" id="ORY48580.1"/>
    </source>
</evidence>
<feature type="region of interest" description="Disordered" evidence="11">
    <location>
        <begin position="45"/>
        <end position="71"/>
    </location>
</feature>
<dbReference type="FunFam" id="1.10.472.10:FF:000002">
    <property type="entry name" value="Transcription factor IIIB 90 kDa subunit"/>
    <property type="match status" value="1"/>
</dbReference>
<dbReference type="InterPro" id="IPR013150">
    <property type="entry name" value="TFIIB_cyclin"/>
</dbReference>
<dbReference type="GO" id="GO:0008270">
    <property type="term" value="F:zinc ion binding"/>
    <property type="evidence" value="ECO:0007669"/>
    <property type="project" value="UniProtKB-KW"/>
</dbReference>
<dbReference type="GO" id="GO:0006384">
    <property type="term" value="P:transcription initiation at RNA polymerase III promoter"/>
    <property type="evidence" value="ECO:0007669"/>
    <property type="project" value="EnsemblFungi"/>
</dbReference>
<dbReference type="PANTHER" id="PTHR11618:SF4">
    <property type="entry name" value="TRANSCRIPTION FACTOR IIIB 90 KDA SUBUNIT"/>
    <property type="match status" value="1"/>
</dbReference>
<organism evidence="13 14">
    <name type="scientific">Rhizoclosmatium globosum</name>
    <dbReference type="NCBI Taxonomy" id="329046"/>
    <lineage>
        <taxon>Eukaryota</taxon>
        <taxon>Fungi</taxon>
        <taxon>Fungi incertae sedis</taxon>
        <taxon>Chytridiomycota</taxon>
        <taxon>Chytridiomycota incertae sedis</taxon>
        <taxon>Chytridiomycetes</taxon>
        <taxon>Chytridiales</taxon>
        <taxon>Chytriomycetaceae</taxon>
        <taxon>Rhizoclosmatium</taxon>
    </lineage>
</organism>
<dbReference type="Proteomes" id="UP000193642">
    <property type="component" value="Unassembled WGS sequence"/>
</dbReference>
<feature type="region of interest" description="Disordered" evidence="11">
    <location>
        <begin position="278"/>
        <end position="365"/>
    </location>
</feature>
<protein>
    <recommendedName>
        <fullName evidence="10">B-related factor 1</fullName>
    </recommendedName>
</protein>
<comment type="similarity">
    <text evidence="2">Belongs to the TFIIB family.</text>
</comment>
<dbReference type="GO" id="GO:0070897">
    <property type="term" value="P:transcription preinitiation complex assembly"/>
    <property type="evidence" value="ECO:0007669"/>
    <property type="project" value="InterPro"/>
</dbReference>
<dbReference type="CDD" id="cd20553">
    <property type="entry name" value="CYCLIN_TFIIIB90_rpt1"/>
    <property type="match status" value="1"/>
</dbReference>
<keyword evidence="8" id="KW-0804">Transcription</keyword>
<keyword evidence="3" id="KW-0479">Metal-binding</keyword>
<evidence type="ECO:0000256" key="6">
    <source>
        <dbReference type="ARBA" id="ARBA00023015"/>
    </source>
</evidence>
<evidence type="ECO:0000256" key="2">
    <source>
        <dbReference type="ARBA" id="ARBA00010857"/>
    </source>
</evidence>
<evidence type="ECO:0000256" key="8">
    <source>
        <dbReference type="ARBA" id="ARBA00023163"/>
    </source>
</evidence>
<feature type="compositionally biased region" description="Basic and acidic residues" evidence="11">
    <location>
        <begin position="310"/>
        <end position="324"/>
    </location>
</feature>
<dbReference type="GO" id="GO:0001006">
    <property type="term" value="F:RNA polymerase III type 3 promoter sequence-specific DNA binding"/>
    <property type="evidence" value="ECO:0007669"/>
    <property type="project" value="EnsemblFungi"/>
</dbReference>
<evidence type="ECO:0000256" key="10">
    <source>
        <dbReference type="ARBA" id="ARBA00031009"/>
    </source>
</evidence>
<keyword evidence="6" id="KW-0805">Transcription regulation</keyword>
<comment type="subcellular location">
    <subcellularLocation>
        <location evidence="1">Nucleus</location>
    </subcellularLocation>
</comment>
<name>A0A1Y2CNG6_9FUNG</name>
<dbReference type="SMART" id="SM00385">
    <property type="entry name" value="CYCLIN"/>
    <property type="match status" value="2"/>
</dbReference>
<dbReference type="InterPro" id="IPR013763">
    <property type="entry name" value="Cyclin-like_dom"/>
</dbReference>
<dbReference type="FunFam" id="1.10.472.10:FF:000007">
    <property type="entry name" value="Transcription factor IIIB 90 kDa subunit"/>
    <property type="match status" value="1"/>
</dbReference>
<feature type="domain" description="Cyclin-like" evidence="12">
    <location>
        <begin position="83"/>
        <end position="164"/>
    </location>
</feature>
<dbReference type="GO" id="GO:0000126">
    <property type="term" value="C:transcription factor TFIIIB complex"/>
    <property type="evidence" value="ECO:0007669"/>
    <property type="project" value="EnsemblFungi"/>
</dbReference>
<evidence type="ECO:0000256" key="4">
    <source>
        <dbReference type="ARBA" id="ARBA00022771"/>
    </source>
</evidence>
<dbReference type="SUPFAM" id="SSF57783">
    <property type="entry name" value="Zinc beta-ribbon"/>
    <property type="match status" value="1"/>
</dbReference>
<dbReference type="GO" id="GO:0017025">
    <property type="term" value="F:TBP-class protein binding"/>
    <property type="evidence" value="ECO:0007669"/>
    <property type="project" value="InterPro"/>
</dbReference>
<evidence type="ECO:0000256" key="9">
    <source>
        <dbReference type="ARBA" id="ARBA00023242"/>
    </source>
</evidence>
<keyword evidence="4" id="KW-0863">Zinc-finger</keyword>
<sequence length="428" mass="47901">MVTCRCGSSSIEYEGSLGHSVCTACGEVVEQNAIVSEVTFTEGSGADARVSSKGGPSGIGRLNGMSSNAGESREQTIANVGHRRIAQIGNSMKMTDRQIESAQRNFNLAVIENFTKGRKAMCVASACLYIVCRTEKTSHMLIDFSEHLRINVYVLGATFVRLVHLLKVKIPLVDPVLYIVRFASRLEFEDKQPDVVRDAMRLISRMDRDWIIKGRKPAGICAACLFIAARMNGFNRTTAEIVDVVKICESTLRKRLEDFRETPSSALSVEDFGSLMLESSQDPPSFMRDKKRKAAEAAKAEKKRAKLEKKKKDVKEKGKGKESNFEWGEEEDDEFADELDGFVDVEDEDEEEEHEEEAVIEDEMQDTLESVDFRKLAAAGEFEHILLLSEGTDFSTNRGCKYGRTGRRPFFLGQGRRGRRLYADGTRN</sequence>
<keyword evidence="14" id="KW-1185">Reference proteome</keyword>
<dbReference type="InterPro" id="IPR000812">
    <property type="entry name" value="TFIIB"/>
</dbReference>
<reference evidence="13 14" key="1">
    <citation type="submission" date="2016-07" db="EMBL/GenBank/DDBJ databases">
        <title>Pervasive Adenine N6-methylation of Active Genes in Fungi.</title>
        <authorList>
            <consortium name="DOE Joint Genome Institute"/>
            <person name="Mondo S.J."/>
            <person name="Dannebaum R.O."/>
            <person name="Kuo R.C."/>
            <person name="Labutti K."/>
            <person name="Haridas S."/>
            <person name="Kuo A."/>
            <person name="Salamov A."/>
            <person name="Ahrendt S.R."/>
            <person name="Lipzen A."/>
            <person name="Sullivan W."/>
            <person name="Andreopoulos W.B."/>
            <person name="Clum A."/>
            <person name="Lindquist E."/>
            <person name="Daum C."/>
            <person name="Ramamoorthy G.K."/>
            <person name="Gryganskyi A."/>
            <person name="Culley D."/>
            <person name="Magnuson J.K."/>
            <person name="James T.Y."/>
            <person name="O'Malley M.A."/>
            <person name="Stajich J.E."/>
            <person name="Spatafora J.W."/>
            <person name="Visel A."/>
            <person name="Grigoriev I.V."/>
        </authorList>
    </citation>
    <scope>NUCLEOTIDE SEQUENCE [LARGE SCALE GENOMIC DNA]</scope>
    <source>
        <strain evidence="13 14">JEL800</strain>
    </source>
</reference>
<dbReference type="CDD" id="cd20554">
    <property type="entry name" value="CYCLIN_TFIIIB90_rpt2"/>
    <property type="match status" value="1"/>
</dbReference>
<feature type="domain" description="Cyclin-like" evidence="12">
    <location>
        <begin position="177"/>
        <end position="261"/>
    </location>
</feature>
<dbReference type="GO" id="GO:0005634">
    <property type="term" value="C:nucleus"/>
    <property type="evidence" value="ECO:0007669"/>
    <property type="project" value="UniProtKB-SubCell"/>
</dbReference>
<dbReference type="Gene3D" id="1.10.472.10">
    <property type="entry name" value="Cyclin-like"/>
    <property type="match status" value="2"/>
</dbReference>
<dbReference type="PANTHER" id="PTHR11618">
    <property type="entry name" value="TRANSCRIPTION INITIATION FACTOR IIB-RELATED"/>
    <property type="match status" value="1"/>
</dbReference>
<dbReference type="EMBL" id="MCGO01000011">
    <property type="protein sequence ID" value="ORY48580.1"/>
    <property type="molecule type" value="Genomic_DNA"/>
</dbReference>
<dbReference type="AlphaFoldDB" id="A0A1Y2CNG6"/>
<keyword evidence="5" id="KW-0862">Zinc</keyword>
<evidence type="ECO:0000256" key="1">
    <source>
        <dbReference type="ARBA" id="ARBA00004123"/>
    </source>
</evidence>
<dbReference type="PRINTS" id="PR00685">
    <property type="entry name" value="TIFACTORIIB"/>
</dbReference>
<gene>
    <name evidence="13" type="ORF">BCR33DRAFT_657672</name>
</gene>
<dbReference type="OrthoDB" id="511529at2759"/>
<dbReference type="GO" id="GO:0000995">
    <property type="term" value="F:RNA polymerase III general transcription initiation factor activity"/>
    <property type="evidence" value="ECO:0007669"/>
    <property type="project" value="EnsemblFungi"/>
</dbReference>